<evidence type="ECO:0000256" key="23">
    <source>
        <dbReference type="ARBA" id="ARBA00042820"/>
    </source>
</evidence>
<evidence type="ECO:0000256" key="2">
    <source>
        <dbReference type="ARBA" id="ARBA00004760"/>
    </source>
</evidence>
<gene>
    <name evidence="32" type="primary">St8sia1</name>
    <name evidence="32" type="ORF">COCCOC_R08611</name>
</gene>
<evidence type="ECO:0000256" key="14">
    <source>
        <dbReference type="ARBA" id="ARBA00023136"/>
    </source>
</evidence>
<evidence type="ECO:0000256" key="20">
    <source>
        <dbReference type="ARBA" id="ARBA00041950"/>
    </source>
</evidence>
<keyword evidence="33" id="KW-1185">Reference proteome</keyword>
<evidence type="ECO:0000256" key="16">
    <source>
        <dbReference type="ARBA" id="ARBA00023180"/>
    </source>
</evidence>
<evidence type="ECO:0000256" key="29">
    <source>
        <dbReference type="ARBA" id="ARBA00044457"/>
    </source>
</evidence>
<evidence type="ECO:0000256" key="31">
    <source>
        <dbReference type="PIRSR" id="PIRSR005557-2"/>
    </source>
</evidence>
<accession>A0A7K8PGJ7</accession>
<evidence type="ECO:0000256" key="10">
    <source>
        <dbReference type="ARBA" id="ARBA00022968"/>
    </source>
</evidence>
<dbReference type="GO" id="GO:0006491">
    <property type="term" value="P:N-glycan processing"/>
    <property type="evidence" value="ECO:0007669"/>
    <property type="project" value="TreeGrafter"/>
</dbReference>
<keyword evidence="6 32" id="KW-0328">Glycosyltransferase</keyword>
<evidence type="ECO:0000313" key="33">
    <source>
        <dbReference type="Proteomes" id="UP000525205"/>
    </source>
</evidence>
<comment type="catalytic activity">
    <reaction evidence="24">
        <text>a ganglioside GM1b (d18:1(4E)) + CMP-N-acetyl-beta-neuraminate = a ganglioside GD1c (d18:1(4E)) + CMP + H(+)</text>
        <dbReference type="Rhea" id="RHEA:47576"/>
        <dbReference type="ChEBI" id="CHEBI:15378"/>
        <dbReference type="ChEBI" id="CHEBI:57812"/>
        <dbReference type="ChEBI" id="CHEBI:60377"/>
        <dbReference type="ChEBI" id="CHEBI:78568"/>
        <dbReference type="ChEBI" id="CHEBI:87787"/>
    </reaction>
    <physiologicalReaction direction="left-to-right" evidence="24">
        <dbReference type="Rhea" id="RHEA:47577"/>
    </physiologicalReaction>
</comment>
<evidence type="ECO:0000256" key="5">
    <source>
        <dbReference type="ARBA" id="ARBA00006003"/>
    </source>
</evidence>
<comment type="pathway">
    <text evidence="3">Protein modification; protein glycosylation.</text>
</comment>
<comment type="pathway">
    <text evidence="4">Sphingolipid metabolism.</text>
</comment>
<dbReference type="InterPro" id="IPR001675">
    <property type="entry name" value="Glyco_trans_29"/>
</dbReference>
<feature type="disulfide bond" evidence="31">
    <location>
        <begin position="71"/>
        <end position="218"/>
    </location>
</feature>
<evidence type="ECO:0000256" key="28">
    <source>
        <dbReference type="ARBA" id="ARBA00043833"/>
    </source>
</evidence>
<evidence type="ECO:0000256" key="19">
    <source>
        <dbReference type="ARBA" id="ARBA00041024"/>
    </source>
</evidence>
<evidence type="ECO:0000313" key="32">
    <source>
        <dbReference type="EMBL" id="NXE78471.1"/>
    </source>
</evidence>
<feature type="non-terminal residue" evidence="32">
    <location>
        <position position="1"/>
    </location>
</feature>
<dbReference type="EMBL" id="VWPP01000227">
    <property type="protein sequence ID" value="NXE78471.1"/>
    <property type="molecule type" value="Genomic_DNA"/>
</dbReference>
<keyword evidence="7 32" id="KW-0808">Transferase</keyword>
<evidence type="ECO:0000256" key="24">
    <source>
        <dbReference type="ARBA" id="ARBA00043723"/>
    </source>
</evidence>
<comment type="catalytic activity">
    <reaction evidence="26">
        <text>a ganglioside GT1b (d18:1(4E)) + CMP-N-acetyl-beta-neuraminate = a ganglioside GQ1b (d18:1(4E)) + CMP + H(+)</text>
        <dbReference type="Rhea" id="RHEA:41772"/>
        <dbReference type="ChEBI" id="CHEBI:15378"/>
        <dbReference type="ChEBI" id="CHEBI:57812"/>
        <dbReference type="ChEBI" id="CHEBI:60377"/>
        <dbReference type="ChEBI" id="CHEBI:78452"/>
        <dbReference type="ChEBI" id="CHEBI:78455"/>
    </reaction>
    <physiologicalReaction direction="left-to-right" evidence="26">
        <dbReference type="Rhea" id="RHEA:41773"/>
    </physiologicalReaction>
</comment>
<name>A0A7K8PGJ7_COCCO</name>
<comment type="catalytic activity">
    <reaction evidence="29">
        <text>[alpha-N-acetylneuraminyl-(2-&gt;8)](n)-alpha-N-acetylneuraminyl-(2-&gt;8)-alpha-N-acetylneuraminyl-(2-&gt;3)-beta-D-galactosyl-(1-&gt;4)-beta-D-glucosyl-(1&lt;-&gt;1)-ceramide + CMP-N-acetyl-beta-neuraminate = [alpha-N-acetylneuraminyl-(2-&gt;8)](n+1)-alpha-N-acetylneuraminyl-(2-&gt;8)-alpha-N-acetylneuraminyl-(2-&gt;3)-beta-D-galactosyl-(1-&gt;4)-beta-D-glucosyl-(1&lt;-&gt;1)-ceramide + CMP + H(+)</text>
        <dbReference type="Rhea" id="RHEA:77371"/>
        <dbReference type="Rhea" id="RHEA-COMP:18881"/>
        <dbReference type="Rhea" id="RHEA-COMP:18935"/>
        <dbReference type="ChEBI" id="CHEBI:15378"/>
        <dbReference type="ChEBI" id="CHEBI:57812"/>
        <dbReference type="ChEBI" id="CHEBI:60377"/>
        <dbReference type="ChEBI" id="CHEBI:197322"/>
    </reaction>
    <physiologicalReaction direction="left-to-right" evidence="29">
        <dbReference type="Rhea" id="RHEA:77372"/>
    </physiologicalReaction>
</comment>
<keyword evidence="13" id="KW-0443">Lipid metabolism</keyword>
<keyword evidence="15" id="KW-1015">Disulfide bond</keyword>
<feature type="non-terminal residue" evidence="32">
    <location>
        <position position="287"/>
    </location>
</feature>
<evidence type="ECO:0000256" key="8">
    <source>
        <dbReference type="ARBA" id="ARBA00022692"/>
    </source>
</evidence>
<keyword evidence="11" id="KW-1133">Transmembrane helix</keyword>
<comment type="catalytic activity">
    <reaction evidence="17">
        <text>an N-acetyl-alpha-neuraminyl-(2-&gt;3)-beta-D-galactosyl derivative + CMP-N-acetyl-beta-neuraminate = an N-acetyl-alpha-neuraminyl-(2-&gt;8)-N-acetyl-alpha-neuraminyl-(2-&gt;3)-beta-D-galactosyl derivative + CMP + H(+)</text>
        <dbReference type="Rhea" id="RHEA:19313"/>
        <dbReference type="ChEBI" id="CHEBI:15378"/>
        <dbReference type="ChEBI" id="CHEBI:57812"/>
        <dbReference type="ChEBI" id="CHEBI:60377"/>
        <dbReference type="ChEBI" id="CHEBI:140308"/>
        <dbReference type="ChEBI" id="CHEBI:140309"/>
        <dbReference type="EC" id="2.4.3.8"/>
    </reaction>
</comment>
<comment type="catalytic activity">
    <reaction evidence="28">
        <text>a ganglioside GD3 (d18:1(4E)) + CMP-N-acetyl-beta-neuraminate = a ganglioside GT3 (d18:1(4E)) + CMP + H(+)</text>
        <dbReference type="Rhea" id="RHEA:41764"/>
        <dbReference type="ChEBI" id="CHEBI:15378"/>
        <dbReference type="ChEBI" id="CHEBI:57812"/>
        <dbReference type="ChEBI" id="CHEBI:60377"/>
        <dbReference type="ChEBI" id="CHEBI:78436"/>
        <dbReference type="ChEBI" id="CHEBI:78438"/>
    </reaction>
    <physiologicalReaction direction="left-to-right" evidence="28">
        <dbReference type="Rhea" id="RHEA:41765"/>
    </physiologicalReaction>
</comment>
<evidence type="ECO:0000256" key="4">
    <source>
        <dbReference type="ARBA" id="ARBA00004991"/>
    </source>
</evidence>
<keyword evidence="14" id="KW-0472">Membrane</keyword>
<evidence type="ECO:0000256" key="17">
    <source>
        <dbReference type="ARBA" id="ARBA00036589"/>
    </source>
</evidence>
<dbReference type="InterPro" id="IPR050943">
    <property type="entry name" value="Glycosyltr_29_Sialyltrsf"/>
</dbReference>
<dbReference type="GO" id="GO:0009311">
    <property type="term" value="P:oligosaccharide metabolic process"/>
    <property type="evidence" value="ECO:0007669"/>
    <property type="project" value="TreeGrafter"/>
</dbReference>
<evidence type="ECO:0000256" key="21">
    <source>
        <dbReference type="ARBA" id="ARBA00041984"/>
    </source>
</evidence>
<protein>
    <recommendedName>
        <fullName evidence="19">Alpha-N-acetylneuraminide alpha-2,8-sialyltransferase</fullName>
        <ecNumber evidence="18">2.4.3.8</ecNumber>
    </recommendedName>
    <alternativeName>
        <fullName evidence="21">Alpha-2,8-sialyltransferase 8A</fullName>
    </alternativeName>
    <alternativeName>
        <fullName evidence="20">Ganglioside GD3 synthase</fullName>
    </alternativeName>
    <alternativeName>
        <fullName evidence="22">Sialyltransferase 8A</fullName>
    </alternativeName>
    <alternativeName>
        <fullName evidence="23">Sialyltransferase St8Sia I</fullName>
    </alternativeName>
</protein>
<dbReference type="Gene3D" id="3.90.1480.20">
    <property type="entry name" value="Glycosyl transferase family 29"/>
    <property type="match status" value="1"/>
</dbReference>
<dbReference type="GO" id="GO:0006665">
    <property type="term" value="P:sphingolipid metabolic process"/>
    <property type="evidence" value="ECO:0007669"/>
    <property type="project" value="UniProtKB-KW"/>
</dbReference>
<keyword evidence="16" id="KW-0325">Glycoprotein</keyword>
<dbReference type="AlphaFoldDB" id="A0A7K8PGJ7"/>
<dbReference type="Pfam" id="PF00777">
    <property type="entry name" value="Glyco_transf_29"/>
    <property type="match status" value="1"/>
</dbReference>
<proteinExistence type="inferred from homology"/>
<dbReference type="PANTHER" id="PTHR11987:SF3">
    <property type="entry name" value="ALPHA-N-ACETYLNEURAMINIDE ALPHA-2,8-SIALYLTRANSFERASE"/>
    <property type="match status" value="1"/>
</dbReference>
<dbReference type="Proteomes" id="UP000525205">
    <property type="component" value="Unassembled WGS sequence"/>
</dbReference>
<evidence type="ECO:0000256" key="27">
    <source>
        <dbReference type="ARBA" id="ARBA00043813"/>
    </source>
</evidence>
<evidence type="ECO:0000256" key="25">
    <source>
        <dbReference type="ARBA" id="ARBA00043743"/>
    </source>
</evidence>
<comment type="catalytic activity">
    <reaction evidence="30">
        <text>a ganglioside GD3 + CMP-N-acetyl-beta-neuraminate = a ganglioside GT3 + CMP + H(+)</text>
        <dbReference type="Rhea" id="RHEA:77295"/>
        <dbReference type="ChEBI" id="CHEBI:15378"/>
        <dbReference type="ChEBI" id="CHEBI:57812"/>
        <dbReference type="ChEBI" id="CHEBI:60377"/>
        <dbReference type="ChEBI" id="CHEBI:79214"/>
        <dbReference type="ChEBI" id="CHEBI:79216"/>
    </reaction>
    <physiologicalReaction direction="left-to-right" evidence="30">
        <dbReference type="Rhea" id="RHEA:77296"/>
    </physiologicalReaction>
</comment>
<dbReference type="InterPro" id="IPR038578">
    <property type="entry name" value="GT29-like_sf"/>
</dbReference>
<dbReference type="GO" id="GO:0000139">
    <property type="term" value="C:Golgi membrane"/>
    <property type="evidence" value="ECO:0007669"/>
    <property type="project" value="UniProtKB-SubCell"/>
</dbReference>
<dbReference type="PANTHER" id="PTHR11987">
    <property type="entry name" value="ALPHA-2,8-SIALYLTRANSFERASE"/>
    <property type="match status" value="1"/>
</dbReference>
<dbReference type="InterPro" id="IPR012163">
    <property type="entry name" value="Sialyl_trans"/>
</dbReference>
<reference evidence="32 33" key="1">
    <citation type="submission" date="2019-09" db="EMBL/GenBank/DDBJ databases">
        <title>Bird 10,000 Genomes (B10K) Project - Family phase.</title>
        <authorList>
            <person name="Zhang G."/>
        </authorList>
    </citation>
    <scope>NUCLEOTIDE SEQUENCE [LARGE SCALE GENOMIC DNA]</scope>
    <source>
        <strain evidence="32">B10K-CU-031-03</strain>
        <tissue evidence="32">Muscle</tissue>
    </source>
</reference>
<organism evidence="32 33">
    <name type="scientific">Cochlearius cochlearius</name>
    <name type="common">Boat-billed heron</name>
    <dbReference type="NCBI Taxonomy" id="110676"/>
    <lineage>
        <taxon>Eukaryota</taxon>
        <taxon>Metazoa</taxon>
        <taxon>Chordata</taxon>
        <taxon>Craniata</taxon>
        <taxon>Vertebrata</taxon>
        <taxon>Euteleostomi</taxon>
        <taxon>Archelosauria</taxon>
        <taxon>Archosauria</taxon>
        <taxon>Dinosauria</taxon>
        <taxon>Saurischia</taxon>
        <taxon>Theropoda</taxon>
        <taxon>Coelurosauria</taxon>
        <taxon>Aves</taxon>
        <taxon>Neognathae</taxon>
        <taxon>Neoaves</taxon>
        <taxon>Aequornithes</taxon>
        <taxon>Pelecaniformes</taxon>
        <taxon>Ardeidae</taxon>
        <taxon>Cochlearius</taxon>
    </lineage>
</organism>
<evidence type="ECO:0000256" key="12">
    <source>
        <dbReference type="ARBA" id="ARBA00023034"/>
    </source>
</evidence>
<keyword evidence="10" id="KW-0735">Signal-anchor</keyword>
<evidence type="ECO:0000256" key="6">
    <source>
        <dbReference type="ARBA" id="ARBA00022676"/>
    </source>
</evidence>
<dbReference type="PIRSF" id="PIRSF005557">
    <property type="entry name" value="Sialyl_trans"/>
    <property type="match status" value="1"/>
</dbReference>
<evidence type="ECO:0000256" key="18">
    <source>
        <dbReference type="ARBA" id="ARBA00039110"/>
    </source>
</evidence>
<comment type="caution">
    <text evidence="32">The sequence shown here is derived from an EMBL/GenBank/DDBJ whole genome shotgun (WGS) entry which is preliminary data.</text>
</comment>
<comment type="subcellular location">
    <subcellularLocation>
        <location evidence="1">Golgi apparatus membrane</location>
        <topology evidence="1">Single-pass type II membrane protein</topology>
    </subcellularLocation>
</comment>
<evidence type="ECO:0000256" key="30">
    <source>
        <dbReference type="ARBA" id="ARBA00044471"/>
    </source>
</evidence>
<evidence type="ECO:0000256" key="7">
    <source>
        <dbReference type="ARBA" id="ARBA00022679"/>
    </source>
</evidence>
<dbReference type="EC" id="2.4.3.8" evidence="18"/>
<keyword evidence="12" id="KW-0333">Golgi apparatus</keyword>
<sequence length="287" mass="33327">VAFARKLLEECCDPGQLFAMTKLNSPMGKNLWFDGEFLYSFTIDNATYSLFPQVLVFFFFFTPFQLPLKKCSVVFFFFILKKSGCGKQIDQFFFFLRCSGPPYPSQAGVWDRLWFPVAKPRLTFLWFQNLLWSRKAFVDSVKVYNRSYIYMPAFSMKTGTGPSLRVYYTLEDFGAKQAVLFANPNFLRDIGKFWKSKGIHAKRLSTGLFLVSAALGLCEEVTIYGFWPFSVDLHRKFISHHYYDNVLPDSGFHAMPEEFLQLWFLHKSGVLRMQLEPCEDPLIQSSA</sequence>
<comment type="catalytic activity">
    <reaction evidence="27">
        <text>a ganglioside GM3 (d18:1(4E)) + CMP-N-acetyl-beta-neuraminate = a ganglioside GD3 (d18:1(4E)) + CMP + H(+)</text>
        <dbReference type="Rhea" id="RHEA:41760"/>
        <dbReference type="ChEBI" id="CHEBI:15378"/>
        <dbReference type="ChEBI" id="CHEBI:57812"/>
        <dbReference type="ChEBI" id="CHEBI:60065"/>
        <dbReference type="ChEBI" id="CHEBI:60377"/>
        <dbReference type="ChEBI" id="CHEBI:78436"/>
    </reaction>
    <physiologicalReaction direction="left-to-right" evidence="27">
        <dbReference type="Rhea" id="RHEA:41761"/>
    </physiologicalReaction>
</comment>
<dbReference type="GO" id="GO:0003828">
    <property type="term" value="F:alpha-N-acetylneuraminate alpha-2,8-sialyltransferase activity"/>
    <property type="evidence" value="ECO:0007669"/>
    <property type="project" value="UniProtKB-EC"/>
</dbReference>
<evidence type="ECO:0000256" key="11">
    <source>
        <dbReference type="ARBA" id="ARBA00022989"/>
    </source>
</evidence>
<comment type="catalytic activity">
    <reaction evidence="25">
        <text>a ganglioside GD1a (d18:1(4E)) + CMP-N-acetyl-beta-neuraminate = a ganglioside GT1a (d18:1(4E)) + CMP + H(+)</text>
        <dbReference type="Rhea" id="RHEA:41768"/>
        <dbReference type="ChEBI" id="CHEBI:15378"/>
        <dbReference type="ChEBI" id="CHEBI:57812"/>
        <dbReference type="ChEBI" id="CHEBI:60377"/>
        <dbReference type="ChEBI" id="CHEBI:78445"/>
        <dbReference type="ChEBI" id="CHEBI:78447"/>
    </reaction>
    <physiologicalReaction direction="left-to-right" evidence="25">
        <dbReference type="Rhea" id="RHEA:41769"/>
    </physiologicalReaction>
</comment>
<keyword evidence="8" id="KW-0812">Transmembrane</keyword>
<evidence type="ECO:0000256" key="3">
    <source>
        <dbReference type="ARBA" id="ARBA00004922"/>
    </source>
</evidence>
<evidence type="ECO:0000256" key="13">
    <source>
        <dbReference type="ARBA" id="ARBA00023098"/>
    </source>
</evidence>
<evidence type="ECO:0000256" key="22">
    <source>
        <dbReference type="ARBA" id="ARBA00042694"/>
    </source>
</evidence>
<comment type="similarity">
    <text evidence="5">Belongs to the glycosyltransferase 29 family.</text>
</comment>
<evidence type="ECO:0000256" key="26">
    <source>
        <dbReference type="ARBA" id="ARBA00043792"/>
    </source>
</evidence>
<evidence type="ECO:0000256" key="9">
    <source>
        <dbReference type="ARBA" id="ARBA00022919"/>
    </source>
</evidence>
<evidence type="ECO:0000256" key="15">
    <source>
        <dbReference type="ARBA" id="ARBA00023157"/>
    </source>
</evidence>
<evidence type="ECO:0000256" key="1">
    <source>
        <dbReference type="ARBA" id="ARBA00004323"/>
    </source>
</evidence>
<keyword evidence="9" id="KW-0746">Sphingolipid metabolism</keyword>
<comment type="pathway">
    <text evidence="2">Lipid metabolism; sphingolipid metabolism.</text>
</comment>